<dbReference type="Pfam" id="PF01476">
    <property type="entry name" value="LysM"/>
    <property type="match status" value="2"/>
</dbReference>
<dbReference type="AlphaFoldDB" id="A0A1G1VDT1"/>
<dbReference type="Proteomes" id="UP000178659">
    <property type="component" value="Unassembled WGS sequence"/>
</dbReference>
<comment type="caution">
    <text evidence="4">The sequence shown here is derived from an EMBL/GenBank/DDBJ whole genome shotgun (WGS) entry which is preliminary data.</text>
</comment>
<dbReference type="InterPro" id="IPR036779">
    <property type="entry name" value="LysM_dom_sf"/>
</dbReference>
<reference evidence="4 5" key="1">
    <citation type="journal article" date="2016" name="Nat. Commun.">
        <title>Thousands of microbial genomes shed light on interconnected biogeochemical processes in an aquifer system.</title>
        <authorList>
            <person name="Anantharaman K."/>
            <person name="Brown C.T."/>
            <person name="Hug L.A."/>
            <person name="Sharon I."/>
            <person name="Castelle C.J."/>
            <person name="Probst A.J."/>
            <person name="Thomas B.C."/>
            <person name="Singh A."/>
            <person name="Wilkins M.J."/>
            <person name="Karaoz U."/>
            <person name="Brodie E.L."/>
            <person name="Williams K.H."/>
            <person name="Hubbard S.S."/>
            <person name="Banfield J.F."/>
        </authorList>
    </citation>
    <scope>NUCLEOTIDE SEQUENCE [LARGE SCALE GENOMIC DNA]</scope>
</reference>
<dbReference type="PANTHER" id="PTHR34700">
    <property type="entry name" value="POTASSIUM BINDING PROTEIN KBP"/>
    <property type="match status" value="1"/>
</dbReference>
<dbReference type="PROSITE" id="PS51782">
    <property type="entry name" value="LYSM"/>
    <property type="match status" value="2"/>
</dbReference>
<evidence type="ECO:0000313" key="4">
    <source>
        <dbReference type="EMBL" id="OGY13555.1"/>
    </source>
</evidence>
<dbReference type="EMBL" id="MHCC01000013">
    <property type="protein sequence ID" value="OGY13555.1"/>
    <property type="molecule type" value="Genomic_DNA"/>
</dbReference>
<sequence>MENSRRTTKTVETGLSLKSILKTLKLNEPTISTVLGGVVVLVIAFTLINSFRNNSSQNKITQQASQTAQEQPATPKTHKVENGDNLWKIAEKYYKSGYNWVDIAKANKLANASIITASQELVLPEVEPKQVTIAQTSDEKIYNTTFGEAIVGDNYTVAKGDHLWGIAVRAYGDGYKWVDIANVNNLENPDVIYKDQKLSIPRN</sequence>
<protein>
    <recommendedName>
        <fullName evidence="3">LysM domain-containing protein</fullName>
    </recommendedName>
</protein>
<dbReference type="CDD" id="cd00118">
    <property type="entry name" value="LysM"/>
    <property type="match status" value="2"/>
</dbReference>
<feature type="region of interest" description="Disordered" evidence="1">
    <location>
        <begin position="59"/>
        <end position="80"/>
    </location>
</feature>
<evidence type="ECO:0000259" key="3">
    <source>
        <dbReference type="PROSITE" id="PS51782"/>
    </source>
</evidence>
<dbReference type="SMART" id="SM00257">
    <property type="entry name" value="LysM"/>
    <property type="match status" value="2"/>
</dbReference>
<gene>
    <name evidence="4" type="ORF">A3A77_04155</name>
</gene>
<feature type="transmembrane region" description="Helical" evidence="2">
    <location>
        <begin position="31"/>
        <end position="51"/>
    </location>
</feature>
<feature type="domain" description="LysM" evidence="3">
    <location>
        <begin position="76"/>
        <end position="123"/>
    </location>
</feature>
<dbReference type="InterPro" id="IPR018392">
    <property type="entry name" value="LysM"/>
</dbReference>
<keyword evidence="2" id="KW-0472">Membrane</keyword>
<accession>A0A1G1VDT1</accession>
<keyword evidence="2" id="KW-0812">Transmembrane</keyword>
<organism evidence="4 5">
    <name type="scientific">Candidatus Blackburnbacteria bacterium RIFCSPLOWO2_01_FULL_40_20</name>
    <dbReference type="NCBI Taxonomy" id="1797519"/>
    <lineage>
        <taxon>Bacteria</taxon>
        <taxon>Candidatus Blackburniibacteriota</taxon>
    </lineage>
</organism>
<keyword evidence="2" id="KW-1133">Transmembrane helix</keyword>
<proteinExistence type="predicted"/>
<name>A0A1G1VDT1_9BACT</name>
<feature type="domain" description="LysM" evidence="3">
    <location>
        <begin position="153"/>
        <end position="200"/>
    </location>
</feature>
<feature type="compositionally biased region" description="Polar residues" evidence="1">
    <location>
        <begin position="59"/>
        <end position="74"/>
    </location>
</feature>
<dbReference type="Gene3D" id="3.10.350.10">
    <property type="entry name" value="LysM domain"/>
    <property type="match status" value="2"/>
</dbReference>
<evidence type="ECO:0000256" key="2">
    <source>
        <dbReference type="SAM" id="Phobius"/>
    </source>
</evidence>
<dbReference type="InterPro" id="IPR052196">
    <property type="entry name" value="Bact_Kbp"/>
</dbReference>
<evidence type="ECO:0000256" key="1">
    <source>
        <dbReference type="SAM" id="MobiDB-lite"/>
    </source>
</evidence>
<evidence type="ECO:0000313" key="5">
    <source>
        <dbReference type="Proteomes" id="UP000178659"/>
    </source>
</evidence>
<dbReference type="SUPFAM" id="SSF54106">
    <property type="entry name" value="LysM domain"/>
    <property type="match status" value="2"/>
</dbReference>
<dbReference type="PANTHER" id="PTHR34700:SF4">
    <property type="entry name" value="PHAGE-LIKE ELEMENT PBSX PROTEIN XKDP"/>
    <property type="match status" value="1"/>
</dbReference>